<organism evidence="1 2">
    <name type="scientific">Streptomyces canarius</name>
    <dbReference type="NCBI Taxonomy" id="285453"/>
    <lineage>
        <taxon>Bacteria</taxon>
        <taxon>Bacillati</taxon>
        <taxon>Actinomycetota</taxon>
        <taxon>Actinomycetes</taxon>
        <taxon>Kitasatosporales</taxon>
        <taxon>Streptomycetaceae</taxon>
        <taxon>Streptomyces</taxon>
    </lineage>
</organism>
<dbReference type="Proteomes" id="UP000653644">
    <property type="component" value="Unassembled WGS sequence"/>
</dbReference>
<protein>
    <submittedName>
        <fullName evidence="1">Uncharacterized protein</fullName>
    </submittedName>
</protein>
<name>A0ABQ3D2C7_9ACTN</name>
<proteinExistence type="predicted"/>
<sequence>MVTVEGPVWEVAAVVGASVRLADEHGQTASVPTSSLFVEAARNPGVRDYRPGPLAAA</sequence>
<gene>
    <name evidence="1" type="ORF">GCM10010345_69580</name>
</gene>
<dbReference type="EMBL" id="BMVN01000035">
    <property type="protein sequence ID" value="GHA55096.1"/>
    <property type="molecule type" value="Genomic_DNA"/>
</dbReference>
<evidence type="ECO:0000313" key="1">
    <source>
        <dbReference type="EMBL" id="GHA55096.1"/>
    </source>
</evidence>
<dbReference type="RefSeq" id="WP_189892654.1">
    <property type="nucleotide sequence ID" value="NZ_BMVN01000035.1"/>
</dbReference>
<comment type="caution">
    <text evidence="1">The sequence shown here is derived from an EMBL/GenBank/DDBJ whole genome shotgun (WGS) entry which is preliminary data.</text>
</comment>
<accession>A0ABQ3D2C7</accession>
<evidence type="ECO:0000313" key="2">
    <source>
        <dbReference type="Proteomes" id="UP000653644"/>
    </source>
</evidence>
<keyword evidence="2" id="KW-1185">Reference proteome</keyword>
<reference evidence="2" key="1">
    <citation type="journal article" date="2019" name="Int. J. Syst. Evol. Microbiol.">
        <title>The Global Catalogue of Microorganisms (GCM) 10K type strain sequencing project: providing services to taxonomists for standard genome sequencing and annotation.</title>
        <authorList>
            <consortium name="The Broad Institute Genomics Platform"/>
            <consortium name="The Broad Institute Genome Sequencing Center for Infectious Disease"/>
            <person name="Wu L."/>
            <person name="Ma J."/>
        </authorList>
    </citation>
    <scope>NUCLEOTIDE SEQUENCE [LARGE SCALE GENOMIC DNA]</scope>
    <source>
        <strain evidence="2">JCM 4733</strain>
    </source>
</reference>